<dbReference type="InterPro" id="IPR036291">
    <property type="entry name" value="NAD(P)-bd_dom_sf"/>
</dbReference>
<comment type="cofactor">
    <cofactor evidence="4">
        <name>Zn(2+)</name>
        <dbReference type="ChEBI" id="CHEBI:29105"/>
    </cofactor>
</comment>
<evidence type="ECO:0000256" key="2">
    <source>
        <dbReference type="ARBA" id="ARBA00022833"/>
    </source>
</evidence>
<feature type="domain" description="Enoyl reductase (ER)" evidence="5">
    <location>
        <begin position="39"/>
        <end position="369"/>
    </location>
</feature>
<evidence type="ECO:0000256" key="4">
    <source>
        <dbReference type="RuleBase" id="RU361277"/>
    </source>
</evidence>
<dbReference type="SMART" id="SM00829">
    <property type="entry name" value="PKS_ER"/>
    <property type="match status" value="1"/>
</dbReference>
<reference evidence="6 7" key="1">
    <citation type="journal article" date="2011" name="J. Biotechnol.">
        <title>The complete genome sequence of the dominant Sinorhizobium meliloti field isolate SM11 extends the S. meliloti pan-genome.</title>
        <authorList>
            <person name="Schneiker-Bekel S."/>
            <person name="Wibberg D."/>
            <person name="Bekel T."/>
            <person name="Blom J."/>
            <person name="Linke B."/>
            <person name="Neuweger H."/>
            <person name="Stiens M."/>
            <person name="Vorholter F.J."/>
            <person name="Weidner S."/>
            <person name="Goesmann A."/>
            <person name="Puhler A."/>
            <person name="Schluter A."/>
        </authorList>
    </citation>
    <scope>NUCLEOTIDE SEQUENCE [LARGE SCALE GENOMIC DNA]</scope>
    <source>
        <strain evidence="6 7">SM11</strain>
    </source>
</reference>
<dbReference type="KEGG" id="smx:SM11_chr1988"/>
<dbReference type="Proteomes" id="UP000009045">
    <property type="component" value="Chromosome"/>
</dbReference>
<dbReference type="Gene3D" id="3.90.180.10">
    <property type="entry name" value="Medium-chain alcohol dehydrogenases, catalytic domain"/>
    <property type="match status" value="1"/>
</dbReference>
<organism evidence="6 7">
    <name type="scientific">Sinorhizobium meliloti (strain SM11)</name>
    <dbReference type="NCBI Taxonomy" id="707241"/>
    <lineage>
        <taxon>Bacteria</taxon>
        <taxon>Pseudomonadati</taxon>
        <taxon>Pseudomonadota</taxon>
        <taxon>Alphaproteobacteria</taxon>
        <taxon>Hyphomicrobiales</taxon>
        <taxon>Rhizobiaceae</taxon>
        <taxon>Sinorhizobium/Ensifer group</taxon>
        <taxon>Sinorhizobium</taxon>
    </lineage>
</organism>
<dbReference type="EMBL" id="CP001830">
    <property type="protein sequence ID" value="AEH79251.1"/>
    <property type="molecule type" value="Genomic_DNA"/>
</dbReference>
<keyword evidence="2 4" id="KW-0862">Zinc</keyword>
<dbReference type="PANTHER" id="PTHR43401">
    <property type="entry name" value="L-THREONINE 3-DEHYDROGENASE"/>
    <property type="match status" value="1"/>
</dbReference>
<dbReference type="SUPFAM" id="SSF51735">
    <property type="entry name" value="NAD(P)-binding Rossmann-fold domains"/>
    <property type="match status" value="1"/>
</dbReference>
<sequence length="379" mass="39371">MSSGAAGLKGKAAGLTLAPCSAPMENRRREEQMKAVRLESVGNISVRNVGIPEPGPDDLLVKVEACGICGTDRHLLHGEFPSTPPVTLGHEFCGIVVEAGSAVRDIAPGARITGDPNISCGRCPQCQAGRVNLCRNLRAIGIHRDGGFAEYVLVPRKQAFEIPLTLDPVHGAFCEPLACCLHGVDLSGIKAGSTVAILGGGVIGLLTVQLARLAGATTVILSTRQATKRRLAEEVGATATVDPSAGDVVEAIAGPVGLVPGGVDVVIECAGVAETVKQSTRLAKAGGTVVILGVLPQGEKVEIEPFDILFRELRVLGSFINPFVHRRAADLVATGAIEIDRMISRRISLDEAPDVISNPAAAGEVKVLVIPSAERVAQQ</sequence>
<dbReference type="InterPro" id="IPR013149">
    <property type="entry name" value="ADH-like_C"/>
</dbReference>
<keyword evidence="3" id="KW-0560">Oxidoreductase</keyword>
<accession>F7X0A4</accession>
<dbReference type="GO" id="GO:0008270">
    <property type="term" value="F:zinc ion binding"/>
    <property type="evidence" value="ECO:0007669"/>
    <property type="project" value="InterPro"/>
</dbReference>
<evidence type="ECO:0000259" key="5">
    <source>
        <dbReference type="SMART" id="SM00829"/>
    </source>
</evidence>
<evidence type="ECO:0000256" key="3">
    <source>
        <dbReference type="ARBA" id="ARBA00023002"/>
    </source>
</evidence>
<dbReference type="PROSITE" id="PS00059">
    <property type="entry name" value="ADH_ZINC"/>
    <property type="match status" value="1"/>
</dbReference>
<evidence type="ECO:0000313" key="6">
    <source>
        <dbReference type="EMBL" id="AEH79251.1"/>
    </source>
</evidence>
<keyword evidence="1 4" id="KW-0479">Metal-binding</keyword>
<dbReference type="PATRIC" id="fig|707241.3.peg.2083"/>
<comment type="similarity">
    <text evidence="4">Belongs to the zinc-containing alcohol dehydrogenase family.</text>
</comment>
<dbReference type="Pfam" id="PF00107">
    <property type="entry name" value="ADH_zinc_N"/>
    <property type="match status" value="1"/>
</dbReference>
<dbReference type="HOGENOM" id="CLU_026673_11_0_5"/>
<dbReference type="AlphaFoldDB" id="F7X0A4"/>
<evidence type="ECO:0000313" key="7">
    <source>
        <dbReference type="Proteomes" id="UP000009045"/>
    </source>
</evidence>
<gene>
    <name evidence="6" type="ordered locus">SM11_chr1988</name>
</gene>
<dbReference type="PANTHER" id="PTHR43401:SF2">
    <property type="entry name" value="L-THREONINE 3-DEHYDROGENASE"/>
    <property type="match status" value="1"/>
</dbReference>
<dbReference type="InterPro" id="IPR011032">
    <property type="entry name" value="GroES-like_sf"/>
</dbReference>
<dbReference type="Pfam" id="PF08240">
    <property type="entry name" value="ADH_N"/>
    <property type="match status" value="1"/>
</dbReference>
<proteinExistence type="inferred from homology"/>
<dbReference type="GO" id="GO:0016616">
    <property type="term" value="F:oxidoreductase activity, acting on the CH-OH group of donors, NAD or NADP as acceptor"/>
    <property type="evidence" value="ECO:0007669"/>
    <property type="project" value="UniProtKB-ARBA"/>
</dbReference>
<dbReference type="Gene3D" id="3.40.50.720">
    <property type="entry name" value="NAD(P)-binding Rossmann-like Domain"/>
    <property type="match status" value="1"/>
</dbReference>
<dbReference type="InterPro" id="IPR002328">
    <property type="entry name" value="ADH_Zn_CS"/>
</dbReference>
<name>F7X0A4_SINMM</name>
<dbReference type="InterPro" id="IPR050129">
    <property type="entry name" value="Zn_alcohol_dh"/>
</dbReference>
<dbReference type="InterPro" id="IPR013154">
    <property type="entry name" value="ADH-like_N"/>
</dbReference>
<protein>
    <submittedName>
        <fullName evidence="6">Zinc-binding dehydrogenase</fullName>
    </submittedName>
</protein>
<dbReference type="InterPro" id="IPR020843">
    <property type="entry name" value="ER"/>
</dbReference>
<evidence type="ECO:0000256" key="1">
    <source>
        <dbReference type="ARBA" id="ARBA00022723"/>
    </source>
</evidence>
<dbReference type="CDD" id="cd08234">
    <property type="entry name" value="threonine_DH_like"/>
    <property type="match status" value="1"/>
</dbReference>
<dbReference type="SUPFAM" id="SSF50129">
    <property type="entry name" value="GroES-like"/>
    <property type="match status" value="1"/>
</dbReference>